<dbReference type="GO" id="GO:0016787">
    <property type="term" value="F:hydrolase activity"/>
    <property type="evidence" value="ECO:0007669"/>
    <property type="project" value="UniProtKB-KW"/>
</dbReference>
<feature type="domain" description="Gylcosyl hydrolase 115 C-terminal" evidence="2">
    <location>
        <begin position="781"/>
        <end position="955"/>
    </location>
</feature>
<dbReference type="Gene3D" id="3.20.20.520">
    <property type="entry name" value="Glycosyl hydrolase family 115"/>
    <property type="match status" value="1"/>
</dbReference>
<dbReference type="Pfam" id="PF15979">
    <property type="entry name" value="Glyco_hydro_115"/>
    <property type="match status" value="1"/>
</dbReference>
<keyword evidence="1 3" id="KW-0378">Hydrolase</keyword>
<dbReference type="Pfam" id="PF17829">
    <property type="entry name" value="GH115_C"/>
    <property type="match status" value="1"/>
</dbReference>
<evidence type="ECO:0000256" key="1">
    <source>
        <dbReference type="ARBA" id="ARBA00022801"/>
    </source>
</evidence>
<name>A0A318EHV8_9FIRM</name>
<organism evidence="3 4">
    <name type="scientific">Lachnotalea glycerini</name>
    <dbReference type="NCBI Taxonomy" id="1763509"/>
    <lineage>
        <taxon>Bacteria</taxon>
        <taxon>Bacillati</taxon>
        <taxon>Bacillota</taxon>
        <taxon>Clostridia</taxon>
        <taxon>Lachnospirales</taxon>
        <taxon>Lachnospiraceae</taxon>
        <taxon>Lachnotalea</taxon>
    </lineage>
</organism>
<dbReference type="InterPro" id="IPR031924">
    <property type="entry name" value="GH115"/>
</dbReference>
<dbReference type="RefSeq" id="WP_110291774.1">
    <property type="nucleotide sequence ID" value="NZ_QICS01000013.1"/>
</dbReference>
<reference evidence="3 4" key="1">
    <citation type="submission" date="2018-05" db="EMBL/GenBank/DDBJ databases">
        <title>Genomic Encyclopedia of Type Strains, Phase IV (KMG-IV): sequencing the most valuable type-strain genomes for metagenomic binning, comparative biology and taxonomic classification.</title>
        <authorList>
            <person name="Goeker M."/>
        </authorList>
    </citation>
    <scope>NUCLEOTIDE SEQUENCE [LARGE SCALE GENOMIC DNA]</scope>
    <source>
        <strain evidence="3 4">DSM 28816</strain>
    </source>
</reference>
<evidence type="ECO:0000313" key="3">
    <source>
        <dbReference type="EMBL" id="PXV86268.1"/>
    </source>
</evidence>
<accession>A0A318EHV8</accession>
<dbReference type="Proteomes" id="UP000247523">
    <property type="component" value="Unassembled WGS sequence"/>
</dbReference>
<dbReference type="Gene3D" id="3.30.379.10">
    <property type="entry name" value="Chitobiase/beta-hexosaminidase domain 2-like"/>
    <property type="match status" value="1"/>
</dbReference>
<proteinExistence type="predicted"/>
<dbReference type="Gene3D" id="1.20.58.2150">
    <property type="match status" value="1"/>
</dbReference>
<dbReference type="AlphaFoldDB" id="A0A318EHV8"/>
<dbReference type="InterPro" id="IPR029018">
    <property type="entry name" value="Hex-like_dom2"/>
</dbReference>
<gene>
    <name evidence="3" type="ORF">C8E03_11353</name>
</gene>
<dbReference type="PANTHER" id="PTHR37842">
    <property type="match status" value="1"/>
</dbReference>
<evidence type="ECO:0000259" key="2">
    <source>
        <dbReference type="Pfam" id="PF17829"/>
    </source>
</evidence>
<dbReference type="GO" id="GO:0005975">
    <property type="term" value="P:carbohydrate metabolic process"/>
    <property type="evidence" value="ECO:0007669"/>
    <property type="project" value="UniProtKB-ARBA"/>
</dbReference>
<dbReference type="EMBL" id="QICS01000013">
    <property type="protein sequence ID" value="PXV86268.1"/>
    <property type="molecule type" value="Genomic_DNA"/>
</dbReference>
<dbReference type="InterPro" id="IPR042301">
    <property type="entry name" value="GH115_sf"/>
</dbReference>
<dbReference type="PANTHER" id="PTHR37842:SF2">
    <property type="entry name" value="GYLCOSYL HYDROLASE 115 C-TERMINAL DOMAIN-CONTAINING PROTEIN"/>
    <property type="match status" value="1"/>
</dbReference>
<evidence type="ECO:0000313" key="4">
    <source>
        <dbReference type="Proteomes" id="UP000247523"/>
    </source>
</evidence>
<dbReference type="InterPro" id="IPR041437">
    <property type="entry name" value="GH115_C"/>
</dbReference>
<protein>
    <submittedName>
        <fullName evidence="3">Glycosyl hydrolase family 115 (Putative glucuronidase)</fullName>
    </submittedName>
</protein>
<dbReference type="Gene3D" id="2.60.120.1620">
    <property type="match status" value="1"/>
</dbReference>
<comment type="caution">
    <text evidence="3">The sequence shown here is derived from an EMBL/GenBank/DDBJ whole genome shotgun (WGS) entry which is preliminary data.</text>
</comment>
<sequence length="960" mass="111388">MQFKIEKVTKADKRIVEETIFYMEPDAYSGVRKVADKVREDVKRVVEFLPETTKKREKLGKYPVIYGTIGHSKILEDLHHSGKINLSVVEGKREVFLFQLVEEPYEGISCALVIAGSDKRGSIYGLFHLSECMGVSAFVDWSDVRPTHKDKVILTEKDNYISKEPSVKYRGLFINDEWPAFGNWAKIHFGGFNAKMYEHVFELILRLKGNYLWPAMWTACFSCDGPGLLNAELADEYGIVLGSSHHEPCIRNGEEYSQVRGKDSIYGDAWNFRTNRNGILRFWEDGLKRNGKFENIITLGMRGEQDSKILEEDATLEDNIELLKDVIREQNRLIRKNVCEDLSSTKRVFVLFSEVEAFFYGDEKTKGLIGDQELDGVTLMLGDDNFGNLRGVPTEQMKEHNGGYGLYYHFDFHGGACSYEWMNTIYLPKLWEQLSMAYDYGISDIWVVNVGDICFLEYPISYFFELAYDMEKWGSSKPNMTDYFTKQWIDRQFDSAFNKEDKKSIQEILNGYTRINHNRKPEVMKAFVYHPVNFDESENLLKEAGQIIDQVNELKTRCPKWALPAFYELIYFPAAASMNVQRMQIVAGRNEFYARQNRVEANVLAKEIKWCINEDRRLTKEYHHINDRKWEGMGLSEHIGFMHWNEEGNCYPLVIEIEPANKPRLIVAKSDCSEFTEGFIWTRKTLKIEDFLRPDVDEVRIDLACGSRESVEYEVKSDCSWIIPSNYCGCVDNKEVLRLKIDRSLLKGKELGTVLIQTKTSEAQLEVWAQNTDVLTMDNNTFLERDGYIAMEAEHYYKKHDIDGYCFTLIENYGRTLSAMKVLPPQHDFTNDSERPYLEYHFIADQEKEYTLDLYLAPSNTAYRDHKLTVGIQLNEEEIQMTNAVGEHFCSQDFGCMEWIRGVMENIHIHQSSVLCQCGLNRLRVYAVSPFMVLEKVVLYKKGTTIPTSYLGPRESFYKK</sequence>